<proteinExistence type="predicted"/>
<dbReference type="EMBL" id="JACEFO010001882">
    <property type="protein sequence ID" value="KAF8696314.1"/>
    <property type="molecule type" value="Genomic_DNA"/>
</dbReference>
<evidence type="ECO:0000313" key="1">
    <source>
        <dbReference type="EMBL" id="KAF8696314.1"/>
    </source>
</evidence>
<accession>A0A835BF74</accession>
<comment type="caution">
    <text evidence="1">The sequence shown here is derived from an EMBL/GenBank/DDBJ whole genome shotgun (WGS) entry which is preliminary data.</text>
</comment>
<name>A0A835BF74_9POAL</name>
<sequence length="245" mass="26587">MFTPVPAKTAGCELLSFFSLHACPCAPIIHRVSLAGQKRKKFLHLPSQAERWFLHEGSQAPLPAHSINQAGRPEYSHAPAAPALPPERWRRRNVTQRAALSLDQHKLRIVGVRSLPALPPRSTVANNVIFHPDQPIFKPTRPPNQSTPSHLSPTWHERDQRAFAMQRLNGRALLALCLLLCLASCQGRTSPGMEGEGAAQRVSPAGGRVVVVALVHKLPESGLPVSGGARAERLLRSVPSPGVGH</sequence>
<dbReference type="AlphaFoldDB" id="A0A835BF74"/>
<dbReference type="OrthoDB" id="710306at2759"/>
<organism evidence="1 2">
    <name type="scientific">Digitaria exilis</name>
    <dbReference type="NCBI Taxonomy" id="1010633"/>
    <lineage>
        <taxon>Eukaryota</taxon>
        <taxon>Viridiplantae</taxon>
        <taxon>Streptophyta</taxon>
        <taxon>Embryophyta</taxon>
        <taxon>Tracheophyta</taxon>
        <taxon>Spermatophyta</taxon>
        <taxon>Magnoliopsida</taxon>
        <taxon>Liliopsida</taxon>
        <taxon>Poales</taxon>
        <taxon>Poaceae</taxon>
        <taxon>PACMAD clade</taxon>
        <taxon>Panicoideae</taxon>
        <taxon>Panicodae</taxon>
        <taxon>Paniceae</taxon>
        <taxon>Anthephorinae</taxon>
        <taxon>Digitaria</taxon>
    </lineage>
</organism>
<reference evidence="1" key="1">
    <citation type="submission" date="2020-07" db="EMBL/GenBank/DDBJ databases">
        <title>Genome sequence and genetic diversity analysis of an under-domesticated orphan crop, white fonio (Digitaria exilis).</title>
        <authorList>
            <person name="Bennetzen J.L."/>
            <person name="Chen S."/>
            <person name="Ma X."/>
            <person name="Wang X."/>
            <person name="Yssel A.E.J."/>
            <person name="Chaluvadi S.R."/>
            <person name="Johnson M."/>
            <person name="Gangashetty P."/>
            <person name="Hamidou F."/>
            <person name="Sanogo M.D."/>
            <person name="Zwaenepoel A."/>
            <person name="Wallace J."/>
            <person name="Van De Peer Y."/>
            <person name="Van Deynze A."/>
        </authorList>
    </citation>
    <scope>NUCLEOTIDE SEQUENCE</scope>
    <source>
        <tissue evidence="1">Leaves</tissue>
    </source>
</reference>
<keyword evidence="2" id="KW-1185">Reference proteome</keyword>
<protein>
    <submittedName>
        <fullName evidence="1">Uncharacterized protein</fullName>
    </submittedName>
</protein>
<gene>
    <name evidence="1" type="ORF">HU200_037221</name>
</gene>
<evidence type="ECO:0000313" key="2">
    <source>
        <dbReference type="Proteomes" id="UP000636709"/>
    </source>
</evidence>
<dbReference type="Proteomes" id="UP000636709">
    <property type="component" value="Unassembled WGS sequence"/>
</dbReference>